<evidence type="ECO:0000259" key="8">
    <source>
        <dbReference type="Pfam" id="PF25084"/>
    </source>
</evidence>
<sequence>MKALIMAGGFGTRLRPLTINIPKPMVPVATIPMMEHVVALLRKHGITDITSLLYFQPEIIRDYFKDGSAFGVKMDYCLPDDDYGTAGAVRFAAGSPEDTTLVISGDLVTDFDLKSALDWHHEKRSEATILLTRMENPLAYGIVITDDHGRIVRFLEKPSWGEAFSDTINTGIYILEPSAVGMIPNKTNFDFSQNLFPLMLSKQMGLHGRIMEGYWRDVGNVDEYHKVHVDLFERKLDLGMSLERQSRDGVVLYTGRNVAIHPDVRLTGTVILNDDVTIQSGVSLHNCCIGKRSFVGTGCRFINSVIWEDCAIDAESTMESATVCNRNRLGRMVELAERVIISDDCVIGNTARVRANCKVWPGKTVDEGAIVSTSVIWGEKWNRELFTDSKITGLALTEITPEMTVRIGAALGAFLGQGAMIVTSRDPSDMSRLLRRSLLSGLLAAGVHVLDLEALPVPVMRYCLRKGKYAAGIYVRHNPQDFRQTDFILLDGNGLDMPTSKLKKIERNYFGEDYERASIDTIGHLDRQPRVLDDYRQEFLAGVNVELIRKAGFKVVIDHSNGSSSQV</sequence>
<dbReference type="InterPro" id="IPR050486">
    <property type="entry name" value="Mannose-1P_guanyltransferase"/>
</dbReference>
<dbReference type="SUPFAM" id="SSF53448">
    <property type="entry name" value="Nucleotide-diphospho-sugar transferases"/>
    <property type="match status" value="1"/>
</dbReference>
<dbReference type="InterPro" id="IPR029044">
    <property type="entry name" value="Nucleotide-diphossugar_trans"/>
</dbReference>
<evidence type="ECO:0000256" key="4">
    <source>
        <dbReference type="ARBA" id="ARBA00022540"/>
    </source>
</evidence>
<evidence type="ECO:0000256" key="3">
    <source>
        <dbReference type="ARBA" id="ARBA00022490"/>
    </source>
</evidence>
<feature type="domain" description="Alpha-D-phosphohexomutase alpha/beta/alpha" evidence="7">
    <location>
        <begin position="384"/>
        <end position="513"/>
    </location>
</feature>
<dbReference type="Gene3D" id="3.90.550.10">
    <property type="entry name" value="Spore Coat Polysaccharide Biosynthesis Protein SpsA, Chain A"/>
    <property type="match status" value="1"/>
</dbReference>
<dbReference type="InterPro" id="IPR056764">
    <property type="entry name" value="LbH_EIF2B3/5"/>
</dbReference>
<dbReference type="InterPro" id="IPR005835">
    <property type="entry name" value="NTP_transferase_dom"/>
</dbReference>
<dbReference type="InterPro" id="IPR005844">
    <property type="entry name" value="A-D-PHexomutase_a/b/a-I"/>
</dbReference>
<dbReference type="GO" id="GO:0016868">
    <property type="term" value="F:intramolecular phosphotransferase activity"/>
    <property type="evidence" value="ECO:0007669"/>
    <property type="project" value="InterPro"/>
</dbReference>
<keyword evidence="4" id="KW-0396">Initiation factor</keyword>
<comment type="caution">
    <text evidence="9">The sequence shown here is derived from an EMBL/GenBank/DDBJ whole genome shotgun (WGS) entry which is preliminary data.</text>
</comment>
<evidence type="ECO:0000256" key="2">
    <source>
        <dbReference type="ARBA" id="ARBA00010231"/>
    </source>
</evidence>
<keyword evidence="3" id="KW-0963">Cytoplasm</keyword>
<evidence type="ECO:0000313" key="9">
    <source>
        <dbReference type="EMBL" id="PWB71157.1"/>
    </source>
</evidence>
<evidence type="ECO:0008006" key="11">
    <source>
        <dbReference type="Google" id="ProtNLM"/>
    </source>
</evidence>
<feature type="non-terminal residue" evidence="9">
    <location>
        <position position="567"/>
    </location>
</feature>
<dbReference type="EMBL" id="PQAP01000123">
    <property type="protein sequence ID" value="PWB71157.1"/>
    <property type="molecule type" value="Genomic_DNA"/>
</dbReference>
<dbReference type="SUPFAM" id="SSF51161">
    <property type="entry name" value="Trimeric LpxA-like enzymes"/>
    <property type="match status" value="1"/>
</dbReference>
<gene>
    <name evidence="9" type="ORF">C3F09_08185</name>
</gene>
<name>A0A855X0A5_9BACT</name>
<dbReference type="Pfam" id="PF25084">
    <property type="entry name" value="LbH_EIF2B"/>
    <property type="match status" value="1"/>
</dbReference>
<evidence type="ECO:0000259" key="6">
    <source>
        <dbReference type="Pfam" id="PF00483"/>
    </source>
</evidence>
<dbReference type="Gene3D" id="2.160.10.10">
    <property type="entry name" value="Hexapeptide repeat proteins"/>
    <property type="match status" value="1"/>
</dbReference>
<reference evidence="9 10" key="1">
    <citation type="journal article" date="2018" name="ISME J.">
        <title>A methanotrophic archaeon couples anaerobic oxidation of methane to Fe(III) reduction.</title>
        <authorList>
            <person name="Cai C."/>
            <person name="Leu A.O."/>
            <person name="Xie G.J."/>
            <person name="Guo J."/>
            <person name="Feng Y."/>
            <person name="Zhao J.X."/>
            <person name="Tyson G.W."/>
            <person name="Yuan Z."/>
            <person name="Hu S."/>
        </authorList>
    </citation>
    <scope>NUCLEOTIDE SEQUENCE [LARGE SCALE GENOMIC DNA]</scope>
    <source>
        <strain evidence="9">FeB_12</strain>
    </source>
</reference>
<dbReference type="PANTHER" id="PTHR22572">
    <property type="entry name" value="SUGAR-1-PHOSPHATE GUANYL TRANSFERASE"/>
    <property type="match status" value="1"/>
</dbReference>
<accession>A0A855X0A5</accession>
<dbReference type="CDD" id="cd04181">
    <property type="entry name" value="NTP_transferase"/>
    <property type="match status" value="1"/>
</dbReference>
<evidence type="ECO:0000256" key="5">
    <source>
        <dbReference type="ARBA" id="ARBA00022917"/>
    </source>
</evidence>
<organism evidence="9 10">
    <name type="scientific">candidate division GN15 bacterium</name>
    <dbReference type="NCBI Taxonomy" id="2072418"/>
    <lineage>
        <taxon>Bacteria</taxon>
        <taxon>candidate division GN15</taxon>
    </lineage>
</organism>
<protein>
    <recommendedName>
        <fullName evidence="11">Nucleotidyltransferase</fullName>
    </recommendedName>
</protein>
<dbReference type="Proteomes" id="UP000250918">
    <property type="component" value="Unassembled WGS sequence"/>
</dbReference>
<proteinExistence type="inferred from homology"/>
<comment type="subcellular location">
    <subcellularLocation>
        <location evidence="1">Cytoplasm</location>
        <location evidence="1">Cytosol</location>
    </subcellularLocation>
</comment>
<evidence type="ECO:0000313" key="10">
    <source>
        <dbReference type="Proteomes" id="UP000250918"/>
    </source>
</evidence>
<keyword evidence="5" id="KW-0648">Protein biosynthesis</keyword>
<dbReference type="GO" id="GO:0005975">
    <property type="term" value="P:carbohydrate metabolic process"/>
    <property type="evidence" value="ECO:0007669"/>
    <property type="project" value="InterPro"/>
</dbReference>
<dbReference type="Pfam" id="PF02878">
    <property type="entry name" value="PGM_PMM_I"/>
    <property type="match status" value="1"/>
</dbReference>
<dbReference type="AlphaFoldDB" id="A0A855X0A5"/>
<evidence type="ECO:0000256" key="1">
    <source>
        <dbReference type="ARBA" id="ARBA00004514"/>
    </source>
</evidence>
<comment type="similarity">
    <text evidence="2">Belongs to the phosphohexose mutase family.</text>
</comment>
<dbReference type="InterPro" id="IPR016055">
    <property type="entry name" value="A-D-PHexomutase_a/b/a-I/II/III"/>
</dbReference>
<feature type="domain" description="Nucleotidyl transferase" evidence="6">
    <location>
        <begin position="2"/>
        <end position="231"/>
    </location>
</feature>
<dbReference type="InterPro" id="IPR011004">
    <property type="entry name" value="Trimer_LpxA-like_sf"/>
</dbReference>
<feature type="domain" description="EIF2B subunit epsilon/gamma LbH" evidence="8">
    <location>
        <begin position="252"/>
        <end position="352"/>
    </location>
</feature>
<dbReference type="SUPFAM" id="SSF53738">
    <property type="entry name" value="Phosphoglucomutase, first 3 domains"/>
    <property type="match status" value="1"/>
</dbReference>
<dbReference type="Pfam" id="PF00483">
    <property type="entry name" value="NTP_transferase"/>
    <property type="match status" value="1"/>
</dbReference>
<evidence type="ECO:0000259" key="7">
    <source>
        <dbReference type="Pfam" id="PF02878"/>
    </source>
</evidence>
<dbReference type="Gene3D" id="3.40.120.10">
    <property type="entry name" value="Alpha-D-Glucose-1,6-Bisphosphate, subunit A, domain 3"/>
    <property type="match status" value="1"/>
</dbReference>